<keyword evidence="11" id="KW-1185">Reference proteome</keyword>
<evidence type="ECO:0000256" key="2">
    <source>
        <dbReference type="ARBA" id="ARBA00005236"/>
    </source>
</evidence>
<keyword evidence="5 8" id="KW-1133">Transmembrane helix</keyword>
<evidence type="ECO:0000256" key="4">
    <source>
        <dbReference type="ARBA" id="ARBA00022692"/>
    </source>
</evidence>
<organism evidence="10 11">
    <name type="scientific">Branchiibius cervicis</name>
    <dbReference type="NCBI Taxonomy" id="908252"/>
    <lineage>
        <taxon>Bacteria</taxon>
        <taxon>Bacillati</taxon>
        <taxon>Actinomycetota</taxon>
        <taxon>Actinomycetes</taxon>
        <taxon>Micrococcales</taxon>
        <taxon>Dermacoccaceae</taxon>
        <taxon>Branchiibius</taxon>
    </lineage>
</organism>
<accession>A0ABW2AVL1</accession>
<feature type="transmembrane region" description="Helical" evidence="8">
    <location>
        <begin position="101"/>
        <end position="127"/>
    </location>
</feature>
<dbReference type="PANTHER" id="PTHR30489:SF0">
    <property type="entry name" value="LIPOPROTEIN-RELEASING SYSTEM TRANSMEMBRANE PROTEIN LOLE"/>
    <property type="match status" value="1"/>
</dbReference>
<name>A0ABW2AVL1_9MICO</name>
<keyword evidence="4 8" id="KW-0812">Transmembrane</keyword>
<dbReference type="InterPro" id="IPR051447">
    <property type="entry name" value="Lipoprotein-release_system"/>
</dbReference>
<dbReference type="InterPro" id="IPR003838">
    <property type="entry name" value="ABC3_permease_C"/>
</dbReference>
<dbReference type="Proteomes" id="UP001596356">
    <property type="component" value="Unassembled WGS sequence"/>
</dbReference>
<evidence type="ECO:0000259" key="9">
    <source>
        <dbReference type="Pfam" id="PF02687"/>
    </source>
</evidence>
<sequence>MTTGDSPLSAKKLVGLVTYGAGGMPGATLVTMDTATAQKLFTSGGDVFQQLWVVADPGVSPSTLRDRVNAVLPAGVQALTGGEAAEVDAGTINKALRFVTAALWVFAATSLLAGGFLIANTFAMLITQRARELALLRALGASKAQIRRTVLLEALVIGVVGTAGGLLAGYVLARVIRHLFSRFGYDLSATPWSCRGAVRPPRPPSGWRSRSWPPISRRAGPAPCHRRPRCGRTRHQPSARCGRAPCWGSAFSRWPRSPWRPPCGLGHRPICSSRWPWSWSWWAWRC</sequence>
<feature type="region of interest" description="Disordered" evidence="7">
    <location>
        <begin position="218"/>
        <end position="237"/>
    </location>
</feature>
<comment type="caution">
    <text evidence="10">The sequence shown here is derived from an EMBL/GenBank/DDBJ whole genome shotgun (WGS) entry which is preliminary data.</text>
</comment>
<dbReference type="Pfam" id="PF02687">
    <property type="entry name" value="FtsX"/>
    <property type="match status" value="1"/>
</dbReference>
<evidence type="ECO:0000313" key="10">
    <source>
        <dbReference type="EMBL" id="MFC6715181.1"/>
    </source>
</evidence>
<evidence type="ECO:0000256" key="5">
    <source>
        <dbReference type="ARBA" id="ARBA00022989"/>
    </source>
</evidence>
<comment type="similarity">
    <text evidence="2">Belongs to the ABC-4 integral membrane protein family. LolC/E subfamily.</text>
</comment>
<evidence type="ECO:0000256" key="3">
    <source>
        <dbReference type="ARBA" id="ARBA00022475"/>
    </source>
</evidence>
<evidence type="ECO:0000256" key="8">
    <source>
        <dbReference type="SAM" id="Phobius"/>
    </source>
</evidence>
<dbReference type="EMBL" id="JBHSWJ010000002">
    <property type="protein sequence ID" value="MFC6715181.1"/>
    <property type="molecule type" value="Genomic_DNA"/>
</dbReference>
<gene>
    <name evidence="10" type="ORF">ACFQBT_15735</name>
</gene>
<keyword evidence="6 8" id="KW-0472">Membrane</keyword>
<feature type="domain" description="ABC3 transporter permease C-terminal" evidence="9">
    <location>
        <begin position="105"/>
        <end position="187"/>
    </location>
</feature>
<reference evidence="11" key="1">
    <citation type="journal article" date="2019" name="Int. J. Syst. Evol. Microbiol.">
        <title>The Global Catalogue of Microorganisms (GCM) 10K type strain sequencing project: providing services to taxonomists for standard genome sequencing and annotation.</title>
        <authorList>
            <consortium name="The Broad Institute Genomics Platform"/>
            <consortium name="The Broad Institute Genome Sequencing Center for Infectious Disease"/>
            <person name="Wu L."/>
            <person name="Ma J."/>
        </authorList>
    </citation>
    <scope>NUCLEOTIDE SEQUENCE [LARGE SCALE GENOMIC DNA]</scope>
    <source>
        <strain evidence="11">NBRC 106593</strain>
    </source>
</reference>
<feature type="compositionally biased region" description="Basic residues" evidence="7">
    <location>
        <begin position="224"/>
        <end position="237"/>
    </location>
</feature>
<protein>
    <submittedName>
        <fullName evidence="10">ABC transporter permease</fullName>
    </submittedName>
</protein>
<evidence type="ECO:0000256" key="7">
    <source>
        <dbReference type="SAM" id="MobiDB-lite"/>
    </source>
</evidence>
<evidence type="ECO:0000313" key="11">
    <source>
        <dbReference type="Proteomes" id="UP001596356"/>
    </source>
</evidence>
<evidence type="ECO:0000256" key="6">
    <source>
        <dbReference type="ARBA" id="ARBA00023136"/>
    </source>
</evidence>
<proteinExistence type="inferred from homology"/>
<dbReference type="PANTHER" id="PTHR30489">
    <property type="entry name" value="LIPOPROTEIN-RELEASING SYSTEM TRANSMEMBRANE PROTEIN LOLE"/>
    <property type="match status" value="1"/>
</dbReference>
<feature type="transmembrane region" description="Helical" evidence="8">
    <location>
        <begin position="150"/>
        <end position="173"/>
    </location>
</feature>
<evidence type="ECO:0000256" key="1">
    <source>
        <dbReference type="ARBA" id="ARBA00004651"/>
    </source>
</evidence>
<comment type="subcellular location">
    <subcellularLocation>
        <location evidence="1">Cell membrane</location>
        <topology evidence="1">Multi-pass membrane protein</topology>
    </subcellularLocation>
</comment>
<dbReference type="RefSeq" id="WP_377824097.1">
    <property type="nucleotide sequence ID" value="NZ_JBHSWJ010000002.1"/>
</dbReference>
<keyword evidence="3" id="KW-1003">Cell membrane</keyword>